<name>A0AAE1USF0_9EUCA</name>
<dbReference type="EMBL" id="JAWZYT010000049">
    <property type="protein sequence ID" value="KAK4328925.1"/>
    <property type="molecule type" value="Genomic_DNA"/>
</dbReference>
<proteinExistence type="predicted"/>
<evidence type="ECO:0000256" key="1">
    <source>
        <dbReference type="SAM" id="MobiDB-lite"/>
    </source>
</evidence>
<organism evidence="2 3">
    <name type="scientific">Petrolisthes manimaculis</name>
    <dbReference type="NCBI Taxonomy" id="1843537"/>
    <lineage>
        <taxon>Eukaryota</taxon>
        <taxon>Metazoa</taxon>
        <taxon>Ecdysozoa</taxon>
        <taxon>Arthropoda</taxon>
        <taxon>Crustacea</taxon>
        <taxon>Multicrustacea</taxon>
        <taxon>Malacostraca</taxon>
        <taxon>Eumalacostraca</taxon>
        <taxon>Eucarida</taxon>
        <taxon>Decapoda</taxon>
        <taxon>Pleocyemata</taxon>
        <taxon>Anomura</taxon>
        <taxon>Galatheoidea</taxon>
        <taxon>Porcellanidae</taxon>
        <taxon>Petrolisthes</taxon>
    </lineage>
</organism>
<feature type="compositionally biased region" description="Basic and acidic residues" evidence="1">
    <location>
        <begin position="62"/>
        <end position="75"/>
    </location>
</feature>
<keyword evidence="3" id="KW-1185">Reference proteome</keyword>
<comment type="caution">
    <text evidence="2">The sequence shown here is derived from an EMBL/GenBank/DDBJ whole genome shotgun (WGS) entry which is preliminary data.</text>
</comment>
<evidence type="ECO:0000313" key="2">
    <source>
        <dbReference type="EMBL" id="KAK4328925.1"/>
    </source>
</evidence>
<gene>
    <name evidence="2" type="ORF">Pmani_000675</name>
</gene>
<protein>
    <submittedName>
        <fullName evidence="2">Uncharacterized protein</fullName>
    </submittedName>
</protein>
<dbReference type="Proteomes" id="UP001292094">
    <property type="component" value="Unassembled WGS sequence"/>
</dbReference>
<sequence length="75" mass="8784">MPVKIFNNHLLSDDSDDEEFPERELNHESGFQDYDHGPHVRSPHVRSPLVRSHLVRSPHIRSPHDRSLHDRSLCV</sequence>
<evidence type="ECO:0000313" key="3">
    <source>
        <dbReference type="Proteomes" id="UP001292094"/>
    </source>
</evidence>
<reference evidence="2" key="1">
    <citation type="submission" date="2023-11" db="EMBL/GenBank/DDBJ databases">
        <title>Genome assemblies of two species of porcelain crab, Petrolisthes cinctipes and Petrolisthes manimaculis (Anomura: Porcellanidae).</title>
        <authorList>
            <person name="Angst P."/>
        </authorList>
    </citation>
    <scope>NUCLEOTIDE SEQUENCE</scope>
    <source>
        <strain evidence="2">PB745_02</strain>
        <tissue evidence="2">Gill</tissue>
    </source>
</reference>
<dbReference type="AlphaFoldDB" id="A0AAE1USF0"/>
<feature type="region of interest" description="Disordered" evidence="1">
    <location>
        <begin position="1"/>
        <end position="75"/>
    </location>
</feature>
<accession>A0AAE1USF0</accession>